<dbReference type="EMBL" id="JAXLQG010000047">
    <property type="protein sequence ID" value="KAK5527529.1"/>
    <property type="molecule type" value="Genomic_DNA"/>
</dbReference>
<gene>
    <name evidence="1" type="ORF">LTR25_011110</name>
</gene>
<dbReference type="AlphaFoldDB" id="A0AAV9PT81"/>
<accession>A0AAV9PT81</accession>
<dbReference type="InterPro" id="IPR021109">
    <property type="entry name" value="Peptidase_aspartic_dom_sf"/>
</dbReference>
<evidence type="ECO:0000313" key="2">
    <source>
        <dbReference type="Proteomes" id="UP001345827"/>
    </source>
</evidence>
<reference evidence="1 2" key="1">
    <citation type="submission" date="2023-06" db="EMBL/GenBank/DDBJ databases">
        <title>Black Yeasts Isolated from many extreme environments.</title>
        <authorList>
            <person name="Coleine C."/>
            <person name="Stajich J.E."/>
            <person name="Selbmann L."/>
        </authorList>
    </citation>
    <scope>NUCLEOTIDE SEQUENCE [LARGE SCALE GENOMIC DNA]</scope>
    <source>
        <strain evidence="1 2">CCFEE 5887</strain>
    </source>
</reference>
<proteinExistence type="predicted"/>
<protein>
    <recommendedName>
        <fullName evidence="3">Peptidase A1 domain-containing protein</fullName>
    </recommendedName>
</protein>
<name>A0AAV9PT81_9PEZI</name>
<dbReference type="Gene3D" id="2.40.70.10">
    <property type="entry name" value="Acid Proteases"/>
    <property type="match status" value="1"/>
</dbReference>
<evidence type="ECO:0008006" key="3">
    <source>
        <dbReference type="Google" id="ProtNLM"/>
    </source>
</evidence>
<dbReference type="SUPFAM" id="SSF50630">
    <property type="entry name" value="Acid proteases"/>
    <property type="match status" value="1"/>
</dbReference>
<evidence type="ECO:0000313" key="1">
    <source>
        <dbReference type="EMBL" id="KAK5527529.1"/>
    </source>
</evidence>
<comment type="caution">
    <text evidence="1">The sequence shown here is derived from an EMBL/GenBank/DDBJ whole genome shotgun (WGS) entry which is preliminary data.</text>
</comment>
<sequence>MSSCPNGAAPMFLEWGNTSVTIDQTLARGIEIGIGTPQQIVALTPSSNDNDLYVVNKQACQPSYNDSCAGLFGGLFNPTASTSYVEVTQAQWNGTAEPNPNHLSHIYFNDDISFGNTIVDGFPAFMDQLGYGNQGSLPLGWNSTFLNAVVAQNATPSRYWSLWPGSRSIDYGVPGELVVGGIDETRFNPQNVATFQSVPECTLCAIVTG</sequence>
<organism evidence="1 2">
    <name type="scientific">Vermiconidia calcicola</name>
    <dbReference type="NCBI Taxonomy" id="1690605"/>
    <lineage>
        <taxon>Eukaryota</taxon>
        <taxon>Fungi</taxon>
        <taxon>Dikarya</taxon>
        <taxon>Ascomycota</taxon>
        <taxon>Pezizomycotina</taxon>
        <taxon>Dothideomycetes</taxon>
        <taxon>Dothideomycetidae</taxon>
        <taxon>Mycosphaerellales</taxon>
        <taxon>Extremaceae</taxon>
        <taxon>Vermiconidia</taxon>
    </lineage>
</organism>
<keyword evidence="2" id="KW-1185">Reference proteome</keyword>
<dbReference type="Proteomes" id="UP001345827">
    <property type="component" value="Unassembled WGS sequence"/>
</dbReference>